<organism evidence="1 2">
    <name type="scientific">Brucella tritici</name>
    <dbReference type="NCBI Taxonomy" id="94626"/>
    <lineage>
        <taxon>Bacteria</taxon>
        <taxon>Pseudomonadati</taxon>
        <taxon>Pseudomonadota</taxon>
        <taxon>Alphaproteobacteria</taxon>
        <taxon>Hyphomicrobiales</taxon>
        <taxon>Brucellaceae</taxon>
        <taxon>Brucella/Ochrobactrum group</taxon>
        <taxon>Brucella</taxon>
    </lineage>
</organism>
<dbReference type="AlphaFoldDB" id="A0A7X6JBF2"/>
<comment type="caution">
    <text evidence="1">The sequence shown here is derived from an EMBL/GenBank/DDBJ whole genome shotgun (WGS) entry which is preliminary data.</text>
</comment>
<dbReference type="EMBL" id="JAAXZB010000002">
    <property type="protein sequence ID" value="NKW10964.1"/>
    <property type="molecule type" value="Genomic_DNA"/>
</dbReference>
<dbReference type="Proteomes" id="UP000558475">
    <property type="component" value="Unassembled WGS sequence"/>
</dbReference>
<proteinExistence type="predicted"/>
<protein>
    <submittedName>
        <fullName evidence="1">Uncharacterized protein</fullName>
    </submittedName>
</protein>
<name>A0A7X6JBF2_9HYPH</name>
<gene>
    <name evidence="1" type="ORF">HGG76_23680</name>
</gene>
<reference evidence="1 2" key="1">
    <citation type="submission" date="2020-04" db="EMBL/GenBank/DDBJ databases">
        <title>Whole genome sequencing of clinical and environmental type strains of Ochrobactrum.</title>
        <authorList>
            <person name="Dharne M."/>
        </authorList>
    </citation>
    <scope>NUCLEOTIDE SEQUENCE [LARGE SCALE GENOMIC DNA]</scope>
    <source>
        <strain evidence="1 2">DSM 13340</strain>
    </source>
</reference>
<evidence type="ECO:0000313" key="1">
    <source>
        <dbReference type="EMBL" id="NKW10964.1"/>
    </source>
</evidence>
<sequence>MATPSTATTSKMSIVIQSQLQQGRTVRLLTGDNIDRAAIDDLMALLPRPTTTSNSSMSR</sequence>
<evidence type="ECO:0000313" key="2">
    <source>
        <dbReference type="Proteomes" id="UP000558475"/>
    </source>
</evidence>
<accession>A0A7X6JBF2</accession>